<dbReference type="GO" id="GO:0031369">
    <property type="term" value="F:translation initiation factor binding"/>
    <property type="evidence" value="ECO:0007669"/>
    <property type="project" value="TreeGrafter"/>
</dbReference>
<reference evidence="2 3" key="1">
    <citation type="submission" date="2020-02" db="EMBL/GenBank/DDBJ databases">
        <title>Draft genome sequence of Haematococcus lacustris strain NIES-144.</title>
        <authorList>
            <person name="Morimoto D."/>
            <person name="Nakagawa S."/>
            <person name="Yoshida T."/>
            <person name="Sawayama S."/>
        </authorList>
    </citation>
    <scope>NUCLEOTIDE SEQUENCE [LARGE SCALE GENOMIC DNA]</scope>
    <source>
        <strain evidence="2 3">NIES-144</strain>
    </source>
</reference>
<feature type="non-terminal residue" evidence="2">
    <location>
        <position position="146"/>
    </location>
</feature>
<feature type="non-terminal residue" evidence="2">
    <location>
        <position position="1"/>
    </location>
</feature>
<proteinExistence type="predicted"/>
<name>A0A699ZYV4_HAELA</name>
<dbReference type="Pfam" id="PF13012">
    <property type="entry name" value="MitMem_reg"/>
    <property type="match status" value="1"/>
</dbReference>
<feature type="domain" description="EIF3F/CSN6-like C-terminal" evidence="1">
    <location>
        <begin position="47"/>
        <end position="146"/>
    </location>
</feature>
<dbReference type="AlphaFoldDB" id="A0A699ZYV4"/>
<dbReference type="EMBL" id="BLLF01002671">
    <property type="protein sequence ID" value="GFH24929.1"/>
    <property type="molecule type" value="Genomic_DNA"/>
</dbReference>
<accession>A0A699ZYV4</accession>
<dbReference type="InterPro" id="IPR024969">
    <property type="entry name" value="EIF3F/CSN6-like_C"/>
</dbReference>
<evidence type="ECO:0000313" key="2">
    <source>
        <dbReference type="EMBL" id="GFH24929.1"/>
    </source>
</evidence>
<dbReference type="GO" id="GO:0003743">
    <property type="term" value="F:translation initiation factor activity"/>
    <property type="evidence" value="ECO:0007669"/>
    <property type="project" value="TreeGrafter"/>
</dbReference>
<dbReference type="PANTHER" id="PTHR10540:SF6">
    <property type="entry name" value="EUKARYOTIC TRANSLATION INITIATION FACTOR 3 SUBUNIT F"/>
    <property type="match status" value="1"/>
</dbReference>
<comment type="caution">
    <text evidence="2">The sequence shown here is derived from an EMBL/GenBank/DDBJ whole genome shotgun (WGS) entry which is preliminary data.</text>
</comment>
<organism evidence="2 3">
    <name type="scientific">Haematococcus lacustris</name>
    <name type="common">Green alga</name>
    <name type="synonym">Haematococcus pluvialis</name>
    <dbReference type="NCBI Taxonomy" id="44745"/>
    <lineage>
        <taxon>Eukaryota</taxon>
        <taxon>Viridiplantae</taxon>
        <taxon>Chlorophyta</taxon>
        <taxon>core chlorophytes</taxon>
        <taxon>Chlorophyceae</taxon>
        <taxon>CS clade</taxon>
        <taxon>Chlamydomonadales</taxon>
        <taxon>Haematococcaceae</taxon>
        <taxon>Haematococcus</taxon>
    </lineage>
</organism>
<gene>
    <name evidence="2" type="ORF">HaLaN_22809</name>
</gene>
<evidence type="ECO:0000313" key="3">
    <source>
        <dbReference type="Proteomes" id="UP000485058"/>
    </source>
</evidence>
<dbReference type="PANTHER" id="PTHR10540">
    <property type="entry name" value="EUKARYOTIC TRANSLATION INITIATION FACTOR 3 SUBUNIT F-RELATED"/>
    <property type="match status" value="1"/>
</dbReference>
<keyword evidence="3" id="KW-1185">Reference proteome</keyword>
<evidence type="ECO:0000259" key="1">
    <source>
        <dbReference type="Pfam" id="PF13012"/>
    </source>
</evidence>
<dbReference type="Gene3D" id="3.40.140.10">
    <property type="entry name" value="Cytidine Deaminase, domain 2"/>
    <property type="match status" value="1"/>
</dbReference>
<dbReference type="Proteomes" id="UP000485058">
    <property type="component" value="Unassembled WGS sequence"/>
</dbReference>
<sequence length="146" mass="16230">MVHLKVDTTLTNKTFSIAAYQSRLLGFKDRPLATEFVELPCEVLFTDVERAGVELLAAGPTAKPLVEKEGLAASLLRLESVMEQVKQHVDDVLEGRRAGDAAMGRYIADTLAAVPRFSRADFERLFNESVQDTLMITYLSNLVRTQ</sequence>
<dbReference type="GO" id="GO:0071541">
    <property type="term" value="C:eukaryotic translation initiation factor 3 complex, eIF3m"/>
    <property type="evidence" value="ECO:0007669"/>
    <property type="project" value="TreeGrafter"/>
</dbReference>
<protein>
    <submittedName>
        <fullName evidence="2">eIF-3-epsilon</fullName>
    </submittedName>
</protein>